<comment type="catalytic activity">
    <reaction evidence="2">
        <text>2,5-diamino-6-hydroxy-4-(5-phosphoribosylamino)-pyrimidine + H2O = 2,5,6-triamino-4-hydroxypyrimidine + D-ribose 5-phosphate</text>
        <dbReference type="Rhea" id="RHEA:23436"/>
        <dbReference type="ChEBI" id="CHEBI:15377"/>
        <dbReference type="ChEBI" id="CHEBI:58614"/>
        <dbReference type="ChEBI" id="CHEBI:78346"/>
        <dbReference type="ChEBI" id="CHEBI:137796"/>
    </reaction>
</comment>
<name>A0A402D4F8_9BACT</name>
<reference evidence="3 4" key="1">
    <citation type="journal article" date="2019" name="Int. J. Syst. Evol. Microbiol.">
        <title>Capsulimonas corticalis gen. nov., sp. nov., an aerobic capsulated bacterium, of a novel bacterial order, Capsulimonadales ord. nov., of the class Armatimonadia of the phylum Armatimonadetes.</title>
        <authorList>
            <person name="Li J."/>
            <person name="Kudo C."/>
            <person name="Tonouchi A."/>
        </authorList>
    </citation>
    <scope>NUCLEOTIDE SEQUENCE [LARGE SCALE GENOMIC DNA]</scope>
    <source>
        <strain evidence="3 4">AX-7</strain>
    </source>
</reference>
<dbReference type="InterPro" id="IPR012816">
    <property type="entry name" value="NADAR"/>
</dbReference>
<gene>
    <name evidence="3" type="ORF">CCAX7_12380</name>
</gene>
<dbReference type="OrthoDB" id="643483at2"/>
<evidence type="ECO:0000313" key="4">
    <source>
        <dbReference type="Proteomes" id="UP000287394"/>
    </source>
</evidence>
<dbReference type="Pfam" id="PF08719">
    <property type="entry name" value="NADAR"/>
    <property type="match status" value="1"/>
</dbReference>
<dbReference type="KEGG" id="ccot:CCAX7_12380"/>
<organism evidence="3 4">
    <name type="scientific">Capsulimonas corticalis</name>
    <dbReference type="NCBI Taxonomy" id="2219043"/>
    <lineage>
        <taxon>Bacteria</taxon>
        <taxon>Bacillati</taxon>
        <taxon>Armatimonadota</taxon>
        <taxon>Armatimonadia</taxon>
        <taxon>Capsulimonadales</taxon>
        <taxon>Capsulimonadaceae</taxon>
        <taxon>Capsulimonas</taxon>
    </lineage>
</organism>
<dbReference type="SUPFAM" id="SSF143990">
    <property type="entry name" value="YbiA-like"/>
    <property type="match status" value="1"/>
</dbReference>
<dbReference type="InterPro" id="IPR037238">
    <property type="entry name" value="YbiA-like_sf"/>
</dbReference>
<proteinExistence type="predicted"/>
<accession>A0A402D4F8</accession>
<sequence>MSDNQPITSFSSEYAFLSNFFRHSITLNGETYSTNEHAFQALKTFDAAERAKVRTAATPASAKSLGKRVTLREGWDSVRFQVMEQVVREKFSDPELAEKLVIPGEY</sequence>
<protein>
    <submittedName>
        <fullName evidence="3">Uncharacterized protein</fullName>
    </submittedName>
</protein>
<dbReference type="CDD" id="cd15457">
    <property type="entry name" value="NADAR"/>
    <property type="match status" value="1"/>
</dbReference>
<evidence type="ECO:0000256" key="1">
    <source>
        <dbReference type="ARBA" id="ARBA00000022"/>
    </source>
</evidence>
<dbReference type="AlphaFoldDB" id="A0A402D4F8"/>
<evidence type="ECO:0000256" key="2">
    <source>
        <dbReference type="ARBA" id="ARBA00000751"/>
    </source>
</evidence>
<dbReference type="EMBL" id="AP025739">
    <property type="protein sequence ID" value="BDI29187.1"/>
    <property type="molecule type" value="Genomic_DNA"/>
</dbReference>
<dbReference type="Proteomes" id="UP000287394">
    <property type="component" value="Chromosome"/>
</dbReference>
<evidence type="ECO:0000313" key="3">
    <source>
        <dbReference type="EMBL" id="BDI29187.1"/>
    </source>
</evidence>
<dbReference type="Gene3D" id="1.10.357.40">
    <property type="entry name" value="YbiA-like"/>
    <property type="match status" value="1"/>
</dbReference>
<dbReference type="RefSeq" id="WP_119324364.1">
    <property type="nucleotide sequence ID" value="NZ_AP025739.1"/>
</dbReference>
<keyword evidence="4" id="KW-1185">Reference proteome</keyword>
<comment type="catalytic activity">
    <reaction evidence="1">
        <text>5-amino-6-(5-phospho-D-ribosylamino)uracil + H2O = 5,6-diaminouracil + D-ribose 5-phosphate</text>
        <dbReference type="Rhea" id="RHEA:55020"/>
        <dbReference type="ChEBI" id="CHEBI:15377"/>
        <dbReference type="ChEBI" id="CHEBI:46252"/>
        <dbReference type="ChEBI" id="CHEBI:58453"/>
        <dbReference type="ChEBI" id="CHEBI:78346"/>
    </reaction>
</comment>